<dbReference type="InterPro" id="IPR036890">
    <property type="entry name" value="HATPase_C_sf"/>
</dbReference>
<dbReference type="SUPFAM" id="SSF55874">
    <property type="entry name" value="ATPase domain of HSP90 chaperone/DNA topoisomerase II/histidine kinase"/>
    <property type="match status" value="1"/>
</dbReference>
<dbReference type="Proteomes" id="UP000054686">
    <property type="component" value="Unassembled WGS sequence"/>
</dbReference>
<protein>
    <submittedName>
        <fullName evidence="3">Beta-carotene 15,15'-monooxygenase</fullName>
    </submittedName>
</protein>
<dbReference type="CDD" id="cd16935">
    <property type="entry name" value="HATPase_AgrC-ComD-like"/>
    <property type="match status" value="1"/>
</dbReference>
<organism evidence="3 4">
    <name type="scientific">Schaalia odontolytica</name>
    <dbReference type="NCBI Taxonomy" id="1660"/>
    <lineage>
        <taxon>Bacteria</taxon>
        <taxon>Bacillati</taxon>
        <taxon>Actinomycetota</taxon>
        <taxon>Actinomycetes</taxon>
        <taxon>Actinomycetales</taxon>
        <taxon>Actinomycetaceae</taxon>
        <taxon>Schaalia</taxon>
    </lineage>
</organism>
<dbReference type="Pfam" id="PF14501">
    <property type="entry name" value="HATPase_c_5"/>
    <property type="match status" value="1"/>
</dbReference>
<evidence type="ECO:0000313" key="4">
    <source>
        <dbReference type="Proteomes" id="UP000054686"/>
    </source>
</evidence>
<keyword evidence="3" id="KW-0560">Oxidoreductase</keyword>
<keyword evidence="1" id="KW-0472">Membrane</keyword>
<proteinExistence type="predicted"/>
<evidence type="ECO:0000259" key="2">
    <source>
        <dbReference type="Pfam" id="PF14501"/>
    </source>
</evidence>
<dbReference type="InterPro" id="IPR032834">
    <property type="entry name" value="NatK-like_C"/>
</dbReference>
<gene>
    <name evidence="3" type="ORF">APY09_06955</name>
</gene>
<dbReference type="OrthoDB" id="9813149at2"/>
<feature type="transmembrane region" description="Helical" evidence="1">
    <location>
        <begin position="12"/>
        <end position="32"/>
    </location>
</feature>
<feature type="transmembrane region" description="Helical" evidence="1">
    <location>
        <begin position="131"/>
        <end position="154"/>
    </location>
</feature>
<dbReference type="RefSeq" id="WP_060567035.1">
    <property type="nucleotide sequence ID" value="NZ_CP040006.1"/>
</dbReference>
<feature type="transmembrane region" description="Helical" evidence="1">
    <location>
        <begin position="166"/>
        <end position="186"/>
    </location>
</feature>
<dbReference type="EMBL" id="LLVT01000002">
    <property type="protein sequence ID" value="KSW11189.1"/>
    <property type="molecule type" value="Genomic_DNA"/>
</dbReference>
<keyword evidence="1" id="KW-1133">Transmembrane helix</keyword>
<sequence>MFESLPDIPRLFTALAEWGAALVYVFVVARSASSNALNPNAAVPRWRLAAAAVGGLVVLVGAQELLGRAPLSLWVPGMMTAYALVWCVIRVGTALDWRWVTHMSARAFIVAELAASLAWQVVVYSHADKPYWHPLSFGGFAAIAATCLAVVYFFERRVYRQGALPVLRYADLASGVFIGMSIFALSNLSFISTATPFSGRSGWEVFYIRTLVDLAGYAILFAQFERIQQSATERELASIQASLDAQHHQYLAAKQDMEQVARAHHDLKHQVEAIRAELDPGRAAASFAELESSIEQIGQQYHSGNPVLDVILTTKGRACAAAGINFTAVADGALLGSMSSMDIATLFGNALDNAIEASRRVDDPAKRLIKLALFRQGQMVVIRVDNWFDGRLNTDAGGRLTTIKPDTVRHGWGVKSIQWTARKYGGQAVTDVADHWFTLTVLLPSTNTQEDK</sequence>
<feature type="transmembrane region" description="Helical" evidence="1">
    <location>
        <begin position="74"/>
        <end position="95"/>
    </location>
</feature>
<dbReference type="Gene3D" id="3.30.565.10">
    <property type="entry name" value="Histidine kinase-like ATPase, C-terminal domain"/>
    <property type="match status" value="1"/>
</dbReference>
<evidence type="ECO:0000313" key="3">
    <source>
        <dbReference type="EMBL" id="KSW11189.1"/>
    </source>
</evidence>
<feature type="transmembrane region" description="Helical" evidence="1">
    <location>
        <begin position="107"/>
        <end position="125"/>
    </location>
</feature>
<dbReference type="GO" id="GO:0004497">
    <property type="term" value="F:monooxygenase activity"/>
    <property type="evidence" value="ECO:0007669"/>
    <property type="project" value="UniProtKB-KW"/>
</dbReference>
<reference evidence="3 4" key="1">
    <citation type="submission" date="2015-10" db="EMBL/GenBank/DDBJ databases">
        <title>Draft Genome of Actinomyces odontolyticus subsp. actinosynbacter strain XH001.</title>
        <authorList>
            <person name="Mclean J.S."/>
            <person name="He X."/>
        </authorList>
    </citation>
    <scope>NUCLEOTIDE SEQUENCE [LARGE SCALE GENOMIC DNA]</scope>
    <source>
        <strain evidence="3 4">XH001</strain>
    </source>
</reference>
<dbReference type="AlphaFoldDB" id="A0A0V8RSY6"/>
<name>A0A0V8RSY6_9ACTO</name>
<keyword evidence="1" id="KW-0812">Transmembrane</keyword>
<evidence type="ECO:0000256" key="1">
    <source>
        <dbReference type="SAM" id="Phobius"/>
    </source>
</evidence>
<keyword evidence="3" id="KW-0503">Monooxygenase</keyword>
<comment type="caution">
    <text evidence="3">The sequence shown here is derived from an EMBL/GenBank/DDBJ whole genome shotgun (WGS) entry which is preliminary data.</text>
</comment>
<accession>A0A0V8RSY6</accession>
<feature type="domain" description="Sensor histidine kinase NatK-like C-terminal" evidence="2">
    <location>
        <begin position="339"/>
        <end position="444"/>
    </location>
</feature>
<feature type="transmembrane region" description="Helical" evidence="1">
    <location>
        <begin position="44"/>
        <end position="62"/>
    </location>
</feature>